<dbReference type="SUPFAM" id="SSF46689">
    <property type="entry name" value="Homeodomain-like"/>
    <property type="match status" value="1"/>
</dbReference>
<dbReference type="InterPro" id="IPR018060">
    <property type="entry name" value="HTH_AraC"/>
</dbReference>
<organism evidence="7 8">
    <name type="scientific">Adhaeribacter arboris</name>
    <dbReference type="NCBI Taxonomy" id="2072846"/>
    <lineage>
        <taxon>Bacteria</taxon>
        <taxon>Pseudomonadati</taxon>
        <taxon>Bacteroidota</taxon>
        <taxon>Cytophagia</taxon>
        <taxon>Cytophagales</taxon>
        <taxon>Hymenobacteraceae</taxon>
        <taxon>Adhaeribacter</taxon>
    </lineage>
</organism>
<dbReference type="Pfam" id="PF12833">
    <property type="entry name" value="HTH_18"/>
    <property type="match status" value="1"/>
</dbReference>
<dbReference type="OrthoDB" id="5492415at2"/>
<dbReference type="Proteomes" id="UP000240357">
    <property type="component" value="Unassembled WGS sequence"/>
</dbReference>
<keyword evidence="5" id="KW-0812">Transmembrane</keyword>
<feature type="region of interest" description="Disordered" evidence="4">
    <location>
        <begin position="260"/>
        <end position="301"/>
    </location>
</feature>
<feature type="transmembrane region" description="Helical" evidence="5">
    <location>
        <begin position="100"/>
        <end position="119"/>
    </location>
</feature>
<comment type="caution">
    <text evidence="7">The sequence shown here is derived from an EMBL/GenBank/DDBJ whole genome shotgun (WGS) entry which is preliminary data.</text>
</comment>
<feature type="transmembrane region" description="Helical" evidence="5">
    <location>
        <begin position="139"/>
        <end position="158"/>
    </location>
</feature>
<keyword evidence="3" id="KW-0804">Transcription</keyword>
<protein>
    <recommendedName>
        <fullName evidence="6">HTH araC/xylS-type domain-containing protein</fullName>
    </recommendedName>
</protein>
<evidence type="ECO:0000313" key="8">
    <source>
        <dbReference type="Proteomes" id="UP000240357"/>
    </source>
</evidence>
<feature type="domain" description="HTH araC/xylS-type" evidence="6">
    <location>
        <begin position="308"/>
        <end position="412"/>
    </location>
</feature>
<dbReference type="PROSITE" id="PS01124">
    <property type="entry name" value="HTH_ARAC_FAMILY_2"/>
    <property type="match status" value="1"/>
</dbReference>
<dbReference type="EMBL" id="PYFT01000001">
    <property type="protein sequence ID" value="PSR52771.1"/>
    <property type="molecule type" value="Genomic_DNA"/>
</dbReference>
<keyword evidence="5" id="KW-1133">Transmembrane helix</keyword>
<reference evidence="7 8" key="1">
    <citation type="submission" date="2018-03" db="EMBL/GenBank/DDBJ databases">
        <title>Adhaeribacter sp. HMF7605 Genome sequencing and assembly.</title>
        <authorList>
            <person name="Kang H."/>
            <person name="Kang J."/>
            <person name="Cha I."/>
            <person name="Kim H."/>
            <person name="Joh K."/>
        </authorList>
    </citation>
    <scope>NUCLEOTIDE SEQUENCE [LARGE SCALE GENOMIC DNA]</scope>
    <source>
        <strain evidence="7 8">HMF7605</strain>
    </source>
</reference>
<dbReference type="SMART" id="SM00342">
    <property type="entry name" value="HTH_ARAC"/>
    <property type="match status" value="1"/>
</dbReference>
<proteinExistence type="predicted"/>
<accession>A0A2T2YB65</accession>
<dbReference type="AlphaFoldDB" id="A0A2T2YB65"/>
<dbReference type="PANTHER" id="PTHR43280:SF29">
    <property type="entry name" value="ARAC-FAMILY TRANSCRIPTIONAL REGULATOR"/>
    <property type="match status" value="1"/>
</dbReference>
<evidence type="ECO:0000259" key="6">
    <source>
        <dbReference type="PROSITE" id="PS01124"/>
    </source>
</evidence>
<evidence type="ECO:0000313" key="7">
    <source>
        <dbReference type="EMBL" id="PSR52771.1"/>
    </source>
</evidence>
<keyword evidence="5" id="KW-0472">Membrane</keyword>
<evidence type="ECO:0000256" key="1">
    <source>
        <dbReference type="ARBA" id="ARBA00023015"/>
    </source>
</evidence>
<feature type="transmembrane region" description="Helical" evidence="5">
    <location>
        <begin position="66"/>
        <end position="84"/>
    </location>
</feature>
<keyword evidence="1" id="KW-0805">Transcription regulation</keyword>
<dbReference type="InterPro" id="IPR009057">
    <property type="entry name" value="Homeodomain-like_sf"/>
</dbReference>
<dbReference type="RefSeq" id="WP_106926727.1">
    <property type="nucleotide sequence ID" value="NZ_PYFT01000001.1"/>
</dbReference>
<sequence>MNFTQIMQLILVGGALQGILLAVLLFTRKTNQLANRLLGAFIFLVSIQSILVAFDTREFFITLPHLSKIGWLNPLFFGPLLYLFTRKITSRAPRFRRTDLIHFIPAIVTFIYLLPYYLQSTAEKIAYLNDFETARKDDFGLLGQATLFQILFYLVYSLKALYRYEKKILDTFSELEKIRLQWLKQFIYAILSIFFVAAIAFYAKKWYVPVLTEIYHYHLHYLMMVALVYWIGYKALAQPQVFVNRPVLPASFPNQVSTYDQKAPISSSNDAPLPTQSPHADNLETTQESVPKYQKSSLKSEESQNYLNRLLDYMEAEKPYRQSNITIQDLAALLQIPKHHLSQIINNKLDKNFYDFINQYRVAEAQLLLVDPKFKHLTNLAIAEEAGFNSKATFNAVFKKQTGQTPSEYVRSQAQNVRT</sequence>
<evidence type="ECO:0000256" key="3">
    <source>
        <dbReference type="ARBA" id="ARBA00023163"/>
    </source>
</evidence>
<feature type="transmembrane region" description="Helical" evidence="5">
    <location>
        <begin position="33"/>
        <end position="54"/>
    </location>
</feature>
<feature type="transmembrane region" description="Helical" evidence="5">
    <location>
        <begin position="215"/>
        <end position="236"/>
    </location>
</feature>
<evidence type="ECO:0000256" key="5">
    <source>
        <dbReference type="SAM" id="Phobius"/>
    </source>
</evidence>
<dbReference type="Gene3D" id="1.10.10.60">
    <property type="entry name" value="Homeodomain-like"/>
    <property type="match status" value="2"/>
</dbReference>
<feature type="transmembrane region" description="Helical" evidence="5">
    <location>
        <begin position="186"/>
        <end position="203"/>
    </location>
</feature>
<dbReference type="GO" id="GO:0003700">
    <property type="term" value="F:DNA-binding transcription factor activity"/>
    <property type="evidence" value="ECO:0007669"/>
    <property type="project" value="InterPro"/>
</dbReference>
<name>A0A2T2YB65_9BACT</name>
<dbReference type="PANTHER" id="PTHR43280">
    <property type="entry name" value="ARAC-FAMILY TRANSCRIPTIONAL REGULATOR"/>
    <property type="match status" value="1"/>
</dbReference>
<keyword evidence="2" id="KW-0238">DNA-binding</keyword>
<evidence type="ECO:0000256" key="2">
    <source>
        <dbReference type="ARBA" id="ARBA00023125"/>
    </source>
</evidence>
<feature type="transmembrane region" description="Helical" evidence="5">
    <location>
        <begin position="6"/>
        <end position="26"/>
    </location>
</feature>
<gene>
    <name evidence="7" type="ORF">AHMF7605_04155</name>
</gene>
<keyword evidence="8" id="KW-1185">Reference proteome</keyword>
<evidence type="ECO:0000256" key="4">
    <source>
        <dbReference type="SAM" id="MobiDB-lite"/>
    </source>
</evidence>
<dbReference type="GO" id="GO:0043565">
    <property type="term" value="F:sequence-specific DNA binding"/>
    <property type="evidence" value="ECO:0007669"/>
    <property type="project" value="InterPro"/>
</dbReference>